<feature type="transmembrane region" description="Helical" evidence="8">
    <location>
        <begin position="259"/>
        <end position="279"/>
    </location>
</feature>
<dbReference type="InterPro" id="IPR026030">
    <property type="entry name" value="Pur-cyt_permease_Fcy2/21/22"/>
</dbReference>
<evidence type="ECO:0000256" key="6">
    <source>
        <dbReference type="ARBA" id="ARBA00023136"/>
    </source>
</evidence>
<reference evidence="9 10" key="1">
    <citation type="journal article" date="2013" name="Genome Announc.">
        <title>Draft Genome Sequence of Arthrobacter crystallopoietes Strain BAB-32, Revealing Genes for Bioremediation.</title>
        <authorList>
            <person name="Joshi M.N."/>
            <person name="Pandit A.S."/>
            <person name="Sharma A."/>
            <person name="Pandya R.V."/>
            <person name="Desai S.M."/>
            <person name="Saxena A.K."/>
            <person name="Bagatharia S.B."/>
        </authorList>
    </citation>
    <scope>NUCLEOTIDE SEQUENCE [LARGE SCALE GENOMIC DNA]</scope>
    <source>
        <strain evidence="9 10">BAB-32</strain>
    </source>
</reference>
<evidence type="ECO:0000256" key="8">
    <source>
        <dbReference type="SAM" id="Phobius"/>
    </source>
</evidence>
<comment type="similarity">
    <text evidence="2 7">Belongs to the purine-cytosine permease (2.A.39) family.</text>
</comment>
<dbReference type="Gene3D" id="1.10.4160.10">
    <property type="entry name" value="Hydantoin permease"/>
    <property type="match status" value="1"/>
</dbReference>
<dbReference type="PIRSF" id="PIRSF002744">
    <property type="entry name" value="Pur-cyt_permease"/>
    <property type="match status" value="1"/>
</dbReference>
<feature type="transmembrane region" description="Helical" evidence="8">
    <location>
        <begin position="75"/>
        <end position="96"/>
    </location>
</feature>
<keyword evidence="6 7" id="KW-0472">Membrane</keyword>
<dbReference type="PANTHER" id="PTHR31806">
    <property type="entry name" value="PURINE-CYTOSINE PERMEASE FCY2-RELATED"/>
    <property type="match status" value="1"/>
</dbReference>
<keyword evidence="3 7" id="KW-0813">Transport</keyword>
<feature type="transmembrane region" description="Helical" evidence="8">
    <location>
        <begin position="117"/>
        <end position="143"/>
    </location>
</feature>
<feature type="transmembrane region" description="Helical" evidence="8">
    <location>
        <begin position="406"/>
        <end position="429"/>
    </location>
</feature>
<dbReference type="RefSeq" id="WP_005271685.1">
    <property type="nucleotide sequence ID" value="NZ_ANPE02000196.1"/>
</dbReference>
<feature type="transmembrane region" description="Helical" evidence="8">
    <location>
        <begin position="364"/>
        <end position="385"/>
    </location>
</feature>
<protein>
    <submittedName>
        <fullName evidence="9">Cytosine/purines uracil thiamine allantoin permease</fullName>
    </submittedName>
</protein>
<gene>
    <name evidence="9" type="ORF">D477_016420</name>
</gene>
<evidence type="ECO:0000256" key="4">
    <source>
        <dbReference type="ARBA" id="ARBA00022692"/>
    </source>
</evidence>
<feature type="transmembrane region" description="Helical" evidence="8">
    <location>
        <begin position="155"/>
        <end position="177"/>
    </location>
</feature>
<sequence>MNTDINSKAVEEDSVAEDRGYRDSLTKIEPYGIEHIPDVERHGKPRSQFFLWFAAGMNFPLVVLGFSAAYFGLPFWSAVVAILGAGLVAAAVMGYLSGMGVRLGIPQQMQARGPLGFIGNLLPVAYVNVFAGVGWAAVTVILGGQAIGLLTGMPFWLSALVLMLLQLGVAVMGYNLIHFLQRVLSFVLLAGFIFVTVVTVASGSIVNTPNPEAEGFQGVGGWIIFFGYFFSYIVAWMPFASDYSRYLPNSAANRRGAGWFTMLGNFVTLSWMGILGALLGSTATSTDTIAALDELMGPWAIIGLGIVALSSFTQNFLNVYGGAISIQTMGIPVSRHIAVVFICIASYLVALWGQHGFYEGFTAFLNLTAYCIAPYVTVLIFDYLFGGRRSQRGLQELYDKSRKFEWGFVAWAAGVVGSSPFWISAVYTGPIAAAFPQIGDLSFYVGALIAALVYLATYKLPRLSKQPLLVAEKEDTNA</sequence>
<organism evidence="9 10">
    <name type="scientific">Arthrobacter crystallopoietes BAB-32</name>
    <dbReference type="NCBI Taxonomy" id="1246476"/>
    <lineage>
        <taxon>Bacteria</taxon>
        <taxon>Bacillati</taxon>
        <taxon>Actinomycetota</taxon>
        <taxon>Actinomycetes</taxon>
        <taxon>Micrococcales</taxon>
        <taxon>Micrococcaceae</taxon>
        <taxon>Crystallibacter</taxon>
    </lineage>
</organism>
<feature type="transmembrane region" description="Helical" evidence="8">
    <location>
        <begin position="441"/>
        <end position="458"/>
    </location>
</feature>
<feature type="transmembrane region" description="Helical" evidence="8">
    <location>
        <begin position="219"/>
        <end position="239"/>
    </location>
</feature>
<evidence type="ECO:0000313" key="9">
    <source>
        <dbReference type="EMBL" id="EMY33155.1"/>
    </source>
</evidence>
<keyword evidence="10" id="KW-1185">Reference proteome</keyword>
<dbReference type="PANTHER" id="PTHR31806:SF1">
    <property type="entry name" value="PURINE-CYTOSINE PERMEASE FCY2-RELATED"/>
    <property type="match status" value="1"/>
</dbReference>
<evidence type="ECO:0000256" key="7">
    <source>
        <dbReference type="PIRNR" id="PIRNR002744"/>
    </source>
</evidence>
<evidence type="ECO:0000256" key="1">
    <source>
        <dbReference type="ARBA" id="ARBA00004141"/>
    </source>
</evidence>
<feature type="transmembrane region" description="Helical" evidence="8">
    <location>
        <begin position="333"/>
        <end position="352"/>
    </location>
</feature>
<evidence type="ECO:0000256" key="5">
    <source>
        <dbReference type="ARBA" id="ARBA00022989"/>
    </source>
</evidence>
<keyword evidence="5 8" id="KW-1133">Transmembrane helix</keyword>
<feature type="transmembrane region" description="Helical" evidence="8">
    <location>
        <begin position="299"/>
        <end position="321"/>
    </location>
</feature>
<comment type="caution">
    <text evidence="9">The sequence shown here is derived from an EMBL/GenBank/DDBJ whole genome shotgun (WGS) entry which is preliminary data.</text>
</comment>
<feature type="transmembrane region" description="Helical" evidence="8">
    <location>
        <begin position="184"/>
        <end position="207"/>
    </location>
</feature>
<dbReference type="Proteomes" id="UP000010729">
    <property type="component" value="Unassembled WGS sequence"/>
</dbReference>
<accession>N1UVR9</accession>
<dbReference type="EMBL" id="ANPE02000196">
    <property type="protein sequence ID" value="EMY33155.1"/>
    <property type="molecule type" value="Genomic_DNA"/>
</dbReference>
<dbReference type="GO" id="GO:0022857">
    <property type="term" value="F:transmembrane transporter activity"/>
    <property type="evidence" value="ECO:0007669"/>
    <property type="project" value="InterPro"/>
</dbReference>
<dbReference type="Pfam" id="PF02133">
    <property type="entry name" value="Transp_cyt_pur"/>
    <property type="match status" value="1"/>
</dbReference>
<feature type="transmembrane region" description="Helical" evidence="8">
    <location>
        <begin position="49"/>
        <end position="69"/>
    </location>
</feature>
<evidence type="ECO:0000313" key="10">
    <source>
        <dbReference type="Proteomes" id="UP000010729"/>
    </source>
</evidence>
<dbReference type="AlphaFoldDB" id="N1UVR9"/>
<name>N1UVR9_9MICC</name>
<evidence type="ECO:0000256" key="3">
    <source>
        <dbReference type="ARBA" id="ARBA00022448"/>
    </source>
</evidence>
<proteinExistence type="inferred from homology"/>
<comment type="subcellular location">
    <subcellularLocation>
        <location evidence="1">Membrane</location>
        <topology evidence="1">Multi-pass membrane protein</topology>
    </subcellularLocation>
</comment>
<dbReference type="InterPro" id="IPR001248">
    <property type="entry name" value="Pur-cyt_permease"/>
</dbReference>
<evidence type="ECO:0000256" key="2">
    <source>
        <dbReference type="ARBA" id="ARBA00008974"/>
    </source>
</evidence>
<keyword evidence="4 8" id="KW-0812">Transmembrane</keyword>
<dbReference type="GO" id="GO:0005886">
    <property type="term" value="C:plasma membrane"/>
    <property type="evidence" value="ECO:0007669"/>
    <property type="project" value="TreeGrafter"/>
</dbReference>